<gene>
    <name evidence="3" type="ORF">GN958_ATG06641</name>
</gene>
<feature type="compositionally biased region" description="Basic residues" evidence="2">
    <location>
        <begin position="43"/>
        <end position="56"/>
    </location>
</feature>
<evidence type="ECO:0000256" key="1">
    <source>
        <dbReference type="SAM" id="Coils"/>
    </source>
</evidence>
<evidence type="ECO:0000256" key="2">
    <source>
        <dbReference type="SAM" id="MobiDB-lite"/>
    </source>
</evidence>
<dbReference type="EMBL" id="JAACNO010000884">
    <property type="protein sequence ID" value="KAF4144177.1"/>
    <property type="molecule type" value="Genomic_DNA"/>
</dbReference>
<dbReference type="AlphaFoldDB" id="A0A8S9UWR7"/>
<comment type="caution">
    <text evidence="3">The sequence shown here is derived from an EMBL/GenBank/DDBJ whole genome shotgun (WGS) entry which is preliminary data.</text>
</comment>
<proteinExistence type="predicted"/>
<reference evidence="3" key="1">
    <citation type="submission" date="2020-03" db="EMBL/GenBank/DDBJ databases">
        <title>Hybrid Assembly of Korean Phytophthora infestans isolates.</title>
        <authorList>
            <person name="Prokchorchik M."/>
            <person name="Lee Y."/>
            <person name="Seo J."/>
            <person name="Cho J.-H."/>
            <person name="Park Y.-E."/>
            <person name="Jang D.-C."/>
            <person name="Im J.-S."/>
            <person name="Choi J.-G."/>
            <person name="Park H.-J."/>
            <person name="Lee G.-B."/>
            <person name="Lee Y.-G."/>
            <person name="Hong S.-Y."/>
            <person name="Cho K."/>
            <person name="Sohn K.H."/>
        </authorList>
    </citation>
    <scope>NUCLEOTIDE SEQUENCE</scope>
    <source>
        <strain evidence="3">KR_2_A2</strain>
    </source>
</reference>
<evidence type="ECO:0000313" key="4">
    <source>
        <dbReference type="Proteomes" id="UP000704712"/>
    </source>
</evidence>
<feature type="coiled-coil region" evidence="1">
    <location>
        <begin position="188"/>
        <end position="215"/>
    </location>
</feature>
<evidence type="ECO:0000313" key="3">
    <source>
        <dbReference type="EMBL" id="KAF4144177.1"/>
    </source>
</evidence>
<accession>A0A8S9UWR7</accession>
<dbReference type="Proteomes" id="UP000704712">
    <property type="component" value="Unassembled WGS sequence"/>
</dbReference>
<dbReference type="PANTHER" id="PTHR33324:SF2">
    <property type="entry name" value="MYB_SANT-LIKE DNA-BINDING DOMAIN-CONTAINING PROTEIN"/>
    <property type="match status" value="1"/>
</dbReference>
<organism evidence="3 4">
    <name type="scientific">Phytophthora infestans</name>
    <name type="common">Potato late blight agent</name>
    <name type="synonym">Botrytis infestans</name>
    <dbReference type="NCBI Taxonomy" id="4787"/>
    <lineage>
        <taxon>Eukaryota</taxon>
        <taxon>Sar</taxon>
        <taxon>Stramenopiles</taxon>
        <taxon>Oomycota</taxon>
        <taxon>Peronosporomycetes</taxon>
        <taxon>Peronosporales</taxon>
        <taxon>Peronosporaceae</taxon>
        <taxon>Phytophthora</taxon>
    </lineage>
</organism>
<name>A0A8S9UWR7_PHYIN</name>
<keyword evidence="1" id="KW-0175">Coiled coil</keyword>
<sequence>MHRSCLAAMLTAFGAEESFDSSVCGKRCHNAVVKARRLDQSSKKRKQLQPLHRRRGQSGETKQTLATEAVDAIVDSGVSTVRTPKHVMNKILGLETSFRLASDWLANTNQGVGSERDLRAIILQRCPSSYELQPVMDDNPSTHPLLLNTQEGFTYSDRDSDSSSSEEVKKLIIQSEELTLRKQRVMKVEEAEARIAESNAHAQKLREEAEHWRIQRLVTLLRERTKLKQEGVSQEDIDLALPLPMAAIHEARVSTLGADSVALLRQMR</sequence>
<dbReference type="PANTHER" id="PTHR33324">
    <property type="entry name" value="EXPRESSED PROTEIN"/>
    <property type="match status" value="1"/>
</dbReference>
<feature type="region of interest" description="Disordered" evidence="2">
    <location>
        <begin position="39"/>
        <end position="63"/>
    </location>
</feature>
<protein>
    <submittedName>
        <fullName evidence="3">Uncharacterized protein</fullName>
    </submittedName>
</protein>